<accession>A0A4R4SSE5</accession>
<dbReference type="Proteomes" id="UP000295345">
    <property type="component" value="Unassembled WGS sequence"/>
</dbReference>
<dbReference type="EMBL" id="SMKI01000436">
    <property type="protein sequence ID" value="TDC66957.1"/>
    <property type="molecule type" value="Genomic_DNA"/>
</dbReference>
<keyword evidence="2" id="KW-0482">Metalloprotease</keyword>
<dbReference type="InterPro" id="IPR026898">
    <property type="entry name" value="PrsW"/>
</dbReference>
<name>A0A4R4SSE5_9ACTN</name>
<dbReference type="PANTHER" id="PTHR36844:SF1">
    <property type="entry name" value="PROTEASE PRSW"/>
    <property type="match status" value="1"/>
</dbReference>
<feature type="transmembrane region" description="Helical" evidence="1">
    <location>
        <begin position="55"/>
        <end position="79"/>
    </location>
</feature>
<feature type="transmembrane region" description="Helical" evidence="1">
    <location>
        <begin position="270"/>
        <end position="294"/>
    </location>
</feature>
<feature type="transmembrane region" description="Helical" evidence="1">
    <location>
        <begin position="166"/>
        <end position="190"/>
    </location>
</feature>
<comment type="caution">
    <text evidence="2">The sequence shown here is derived from an EMBL/GenBank/DDBJ whole genome shotgun (WGS) entry which is preliminary data.</text>
</comment>
<dbReference type="AlphaFoldDB" id="A0A4R4SSE5"/>
<dbReference type="PANTHER" id="PTHR36844">
    <property type="entry name" value="PROTEASE PRSW"/>
    <property type="match status" value="1"/>
</dbReference>
<reference evidence="2 3" key="1">
    <citation type="submission" date="2019-03" db="EMBL/GenBank/DDBJ databases">
        <title>Draft genome sequences of novel Actinobacteria.</title>
        <authorList>
            <person name="Sahin N."/>
            <person name="Ay H."/>
            <person name="Saygin H."/>
        </authorList>
    </citation>
    <scope>NUCLEOTIDE SEQUENCE [LARGE SCALE GENOMIC DNA]</scope>
    <source>
        <strain evidence="2 3">DSM 41900</strain>
    </source>
</reference>
<feature type="transmembrane region" description="Helical" evidence="1">
    <location>
        <begin position="244"/>
        <end position="264"/>
    </location>
</feature>
<keyword evidence="1" id="KW-0472">Membrane</keyword>
<dbReference type="GO" id="GO:0006508">
    <property type="term" value="P:proteolysis"/>
    <property type="evidence" value="ECO:0007669"/>
    <property type="project" value="UniProtKB-KW"/>
</dbReference>
<feature type="transmembrane region" description="Helical" evidence="1">
    <location>
        <begin position="133"/>
        <end position="154"/>
    </location>
</feature>
<dbReference type="GO" id="GO:0008237">
    <property type="term" value="F:metallopeptidase activity"/>
    <property type="evidence" value="ECO:0007669"/>
    <property type="project" value="UniProtKB-KW"/>
</dbReference>
<evidence type="ECO:0000256" key="1">
    <source>
        <dbReference type="SAM" id="Phobius"/>
    </source>
</evidence>
<keyword evidence="3" id="KW-1185">Reference proteome</keyword>
<feature type="transmembrane region" description="Helical" evidence="1">
    <location>
        <begin position="210"/>
        <end position="237"/>
    </location>
</feature>
<feature type="transmembrane region" description="Helical" evidence="1">
    <location>
        <begin position="91"/>
        <end position="113"/>
    </location>
</feature>
<feature type="transmembrane region" description="Helical" evidence="1">
    <location>
        <begin position="31"/>
        <end position="49"/>
    </location>
</feature>
<dbReference type="Pfam" id="PF13367">
    <property type="entry name" value="PrsW-protease"/>
    <property type="match status" value="1"/>
</dbReference>
<sequence>MTCWCVTARPYSHEVPPALPPRDRAPRLRPLAGIAVPLAVCGVLAAILVGRETGWAGFAVGLGLALLPVPVLVLTFRWIDAVLPKPPRTLAFAFGWGACVATLIALFANGLLVRALSGSTATPAPSHADTLEMTVIAPVVEETVKAGAILLIFLHRPEAFNGVLAGLVTAGMSAAGFAFTENILYLGSAFDQDVEWGPVSPWDSATVVTFVVRILVAPFAHPMFTALTGLGFGLAAVVAPDRRALRFSLPLLGLAAAMLLHSVWNASTSLSFLGFGAVYGLLMVPIFLGLGWLADTARKRQLRIVRRTLPVYATAGWLSPEEPAALGSLGSRALSRRLARERHGPVGARTVADYQAAATTLALLRERADRGVAGPDFHTRERALLGRLWRQRAVAAPPTVAAASTRRGGRLGPV</sequence>
<proteinExistence type="predicted"/>
<gene>
    <name evidence="2" type="ORF">E1283_29320</name>
</gene>
<keyword evidence="2" id="KW-0645">Protease</keyword>
<keyword evidence="1" id="KW-0812">Transmembrane</keyword>
<evidence type="ECO:0000313" key="2">
    <source>
        <dbReference type="EMBL" id="TDC66957.1"/>
    </source>
</evidence>
<organism evidence="2 3">
    <name type="scientific">Streptomyces hainanensis</name>
    <dbReference type="NCBI Taxonomy" id="402648"/>
    <lineage>
        <taxon>Bacteria</taxon>
        <taxon>Bacillati</taxon>
        <taxon>Actinomycetota</taxon>
        <taxon>Actinomycetes</taxon>
        <taxon>Kitasatosporales</taxon>
        <taxon>Streptomycetaceae</taxon>
        <taxon>Streptomyces</taxon>
    </lineage>
</organism>
<keyword evidence="2" id="KW-0378">Hydrolase</keyword>
<protein>
    <submittedName>
        <fullName evidence="2">PrsW family intramembrane metalloprotease</fullName>
    </submittedName>
</protein>
<keyword evidence="1" id="KW-1133">Transmembrane helix</keyword>
<evidence type="ECO:0000313" key="3">
    <source>
        <dbReference type="Proteomes" id="UP000295345"/>
    </source>
</evidence>
<dbReference type="OrthoDB" id="9785431at2"/>